<accession>A0A835UAV3</accession>
<comment type="caution">
    <text evidence="1">The sequence shown here is derived from an EMBL/GenBank/DDBJ whole genome shotgun (WGS) entry which is preliminary data.</text>
</comment>
<dbReference type="Proteomes" id="UP000636800">
    <property type="component" value="Chromosome 13"/>
</dbReference>
<gene>
    <name evidence="1" type="ORF">HPP92_024129</name>
</gene>
<dbReference type="EMBL" id="JADCNL010000013">
    <property type="protein sequence ID" value="KAG0454837.1"/>
    <property type="molecule type" value="Genomic_DNA"/>
</dbReference>
<protein>
    <submittedName>
        <fullName evidence="1">Uncharacterized protein</fullName>
    </submittedName>
</protein>
<proteinExistence type="predicted"/>
<name>A0A835UAV3_VANPL</name>
<dbReference type="AlphaFoldDB" id="A0A835UAV3"/>
<keyword evidence="2" id="KW-1185">Reference proteome</keyword>
<reference evidence="1 2" key="1">
    <citation type="journal article" date="2020" name="Nat. Food">
        <title>A phased Vanilla planifolia genome enables genetic improvement of flavour and production.</title>
        <authorList>
            <person name="Hasing T."/>
            <person name="Tang H."/>
            <person name="Brym M."/>
            <person name="Khazi F."/>
            <person name="Huang T."/>
            <person name="Chambers A.H."/>
        </authorList>
    </citation>
    <scope>NUCLEOTIDE SEQUENCE [LARGE SCALE GENOMIC DNA]</scope>
    <source>
        <tissue evidence="1">Leaf</tissue>
    </source>
</reference>
<evidence type="ECO:0000313" key="1">
    <source>
        <dbReference type="EMBL" id="KAG0454837.1"/>
    </source>
</evidence>
<organism evidence="1 2">
    <name type="scientific">Vanilla planifolia</name>
    <name type="common">Vanilla</name>
    <dbReference type="NCBI Taxonomy" id="51239"/>
    <lineage>
        <taxon>Eukaryota</taxon>
        <taxon>Viridiplantae</taxon>
        <taxon>Streptophyta</taxon>
        <taxon>Embryophyta</taxon>
        <taxon>Tracheophyta</taxon>
        <taxon>Spermatophyta</taxon>
        <taxon>Magnoliopsida</taxon>
        <taxon>Liliopsida</taxon>
        <taxon>Asparagales</taxon>
        <taxon>Orchidaceae</taxon>
        <taxon>Vanilloideae</taxon>
        <taxon>Vanilleae</taxon>
        <taxon>Vanilla</taxon>
    </lineage>
</organism>
<evidence type="ECO:0000313" key="2">
    <source>
        <dbReference type="Proteomes" id="UP000636800"/>
    </source>
</evidence>
<dbReference type="OrthoDB" id="689350at2759"/>
<sequence>MNNLKTIMLLASHHNCCKLSNEVDVKTAMSIFYVENFHSLHRDGSKMNNTLGPAIPSSVWQNAEQAKTNTRSLKVFGCSRPDSQPLRYLEAH</sequence>